<dbReference type="OrthoDB" id="9814956at2"/>
<feature type="transmembrane region" description="Helical" evidence="1">
    <location>
        <begin position="109"/>
        <end position="127"/>
    </location>
</feature>
<feature type="transmembrane region" description="Helical" evidence="1">
    <location>
        <begin position="63"/>
        <end position="88"/>
    </location>
</feature>
<feature type="transmembrane region" description="Helical" evidence="1">
    <location>
        <begin position="253"/>
        <end position="275"/>
    </location>
</feature>
<keyword evidence="1" id="KW-0472">Membrane</keyword>
<feature type="domain" description="Acyltransferase 3" evidence="2">
    <location>
        <begin position="29"/>
        <end position="371"/>
    </location>
</feature>
<feature type="transmembrane region" description="Helical" evidence="1">
    <location>
        <begin position="353"/>
        <end position="375"/>
    </location>
</feature>
<keyword evidence="4" id="KW-1185">Reference proteome</keyword>
<dbReference type="InterPro" id="IPR052734">
    <property type="entry name" value="Nod_factor_acetyltransferase"/>
</dbReference>
<dbReference type="PANTHER" id="PTHR37312">
    <property type="entry name" value="MEMBRANE-BOUND ACYLTRANSFERASE YKRP-RELATED"/>
    <property type="match status" value="1"/>
</dbReference>
<keyword evidence="3" id="KW-0808">Transferase</keyword>
<sequence length="387" mass="42539">MSQASTVSASATVAERGSSHSVIRSRLVDLDRAKGLAIVLVVFGHLVSRQDPAGVTWYEPLRIAIYLFHMPFFMYLSGYVLFWSQSGAKSGSGRRPSWLSGVAKRARRLLIPFFGFGLLTIAGKLAASHLMHVDNLPAGGWAALDSLLIHTQSSPALSVWYIGVLFVYASVTPLLLRLPPIPVPASLRAWLARPGLDPIPSIAWLLPVAALLYVLDAPPVVYLDRICRFYIFFVLGGLAATAGRRWWAILDRYWGVAMVLLLAVIGIVGAGWVPFDWRTDVANHFPYKAYMLAAGVLSMIALHGLVRARIVAGWNWLVWLGNMCFAIYLLNTICLGLSKGVLLKFLHWNAADFPIIAVAMMASGILGPILIKVLLLRRIPVLDRMTD</sequence>
<feature type="transmembrane region" description="Helical" evidence="1">
    <location>
        <begin position="158"/>
        <end position="176"/>
    </location>
</feature>
<feature type="transmembrane region" description="Helical" evidence="1">
    <location>
        <begin position="196"/>
        <end position="215"/>
    </location>
</feature>
<evidence type="ECO:0000313" key="3">
    <source>
        <dbReference type="EMBL" id="TLU74442.1"/>
    </source>
</evidence>
<dbReference type="AlphaFoldDB" id="A0A5R9JA46"/>
<keyword evidence="3" id="KW-0012">Acyltransferase</keyword>
<feature type="transmembrane region" description="Helical" evidence="1">
    <location>
        <begin position="221"/>
        <end position="241"/>
    </location>
</feature>
<dbReference type="GO" id="GO:0016747">
    <property type="term" value="F:acyltransferase activity, transferring groups other than amino-acyl groups"/>
    <property type="evidence" value="ECO:0007669"/>
    <property type="project" value="InterPro"/>
</dbReference>
<comment type="caution">
    <text evidence="3">The sequence shown here is derived from an EMBL/GenBank/DDBJ whole genome shotgun (WGS) entry which is preliminary data.</text>
</comment>
<organism evidence="3 4">
    <name type="scientific">Lichenicoccus roseus</name>
    <dbReference type="NCBI Taxonomy" id="2683649"/>
    <lineage>
        <taxon>Bacteria</taxon>
        <taxon>Pseudomonadati</taxon>
        <taxon>Pseudomonadota</taxon>
        <taxon>Alphaproteobacteria</taxon>
        <taxon>Acetobacterales</taxon>
        <taxon>Acetobacteraceae</taxon>
        <taxon>Lichenicoccus</taxon>
    </lineage>
</organism>
<name>A0A5R9JA46_9PROT</name>
<evidence type="ECO:0000256" key="1">
    <source>
        <dbReference type="SAM" id="Phobius"/>
    </source>
</evidence>
<gene>
    <name evidence="3" type="ORF">FE263_04470</name>
</gene>
<evidence type="ECO:0000313" key="4">
    <source>
        <dbReference type="Proteomes" id="UP000305654"/>
    </source>
</evidence>
<feature type="transmembrane region" description="Helical" evidence="1">
    <location>
        <begin position="287"/>
        <end position="306"/>
    </location>
</feature>
<protein>
    <submittedName>
        <fullName evidence="3">Acyltransferase</fullName>
    </submittedName>
</protein>
<keyword evidence="1" id="KW-1133">Transmembrane helix</keyword>
<dbReference type="PANTHER" id="PTHR37312:SF1">
    <property type="entry name" value="MEMBRANE-BOUND ACYLTRANSFERASE YKRP-RELATED"/>
    <property type="match status" value="1"/>
</dbReference>
<keyword evidence="1" id="KW-0812">Transmembrane</keyword>
<accession>A0A5R9JA46</accession>
<proteinExistence type="predicted"/>
<dbReference type="RefSeq" id="WP_138324692.1">
    <property type="nucleotide sequence ID" value="NZ_VCDI01000001.1"/>
</dbReference>
<dbReference type="Proteomes" id="UP000305654">
    <property type="component" value="Unassembled WGS sequence"/>
</dbReference>
<evidence type="ECO:0000259" key="2">
    <source>
        <dbReference type="Pfam" id="PF01757"/>
    </source>
</evidence>
<reference evidence="3 4" key="1">
    <citation type="submission" date="2019-05" db="EMBL/GenBank/DDBJ databases">
        <authorList>
            <person name="Pankratov T."/>
            <person name="Grouzdev D."/>
        </authorList>
    </citation>
    <scope>NUCLEOTIDE SEQUENCE [LARGE SCALE GENOMIC DNA]</scope>
    <source>
        <strain evidence="3 4">KEBCLARHB70R</strain>
    </source>
</reference>
<feature type="transmembrane region" description="Helical" evidence="1">
    <location>
        <begin position="313"/>
        <end position="333"/>
    </location>
</feature>
<dbReference type="EMBL" id="VCDI01000001">
    <property type="protein sequence ID" value="TLU74442.1"/>
    <property type="molecule type" value="Genomic_DNA"/>
</dbReference>
<dbReference type="InterPro" id="IPR002656">
    <property type="entry name" value="Acyl_transf_3_dom"/>
</dbReference>
<dbReference type="Pfam" id="PF01757">
    <property type="entry name" value="Acyl_transf_3"/>
    <property type="match status" value="1"/>
</dbReference>